<dbReference type="AlphaFoldDB" id="X1HT24"/>
<evidence type="ECO:0000313" key="1">
    <source>
        <dbReference type="EMBL" id="GAH73326.1"/>
    </source>
</evidence>
<sequence>AAADSWIAFEITALAVAIGDKYRMEVTRPSGKAYAADVLYDGTYWKNNKGAFDGSEFDYTNAMGFVLIVPEYVTEGDRVALPLDLSSIPDVDTSLVEWTEDKPANTDIEVKFAINEDPTTEPAADEYIAAVNGDPIPGISSGDDLTGKWLWAKQELSTTDNTKTPKLQTMREYIYDKTAKGVGPMEHGDLVFRGSTVLSILPAGTADQVLQTRGTTRSLWWRSP</sequence>
<organism evidence="1">
    <name type="scientific">marine sediment metagenome</name>
    <dbReference type="NCBI Taxonomy" id="412755"/>
    <lineage>
        <taxon>unclassified sequences</taxon>
        <taxon>metagenomes</taxon>
        <taxon>ecological metagenomes</taxon>
    </lineage>
</organism>
<proteinExistence type="predicted"/>
<dbReference type="EMBL" id="BARU01029988">
    <property type="protein sequence ID" value="GAH73326.1"/>
    <property type="molecule type" value="Genomic_DNA"/>
</dbReference>
<name>X1HT24_9ZZZZ</name>
<reference evidence="1" key="1">
    <citation type="journal article" date="2014" name="Front. Microbiol.">
        <title>High frequency of phylogenetically diverse reductive dehalogenase-homologous genes in deep subseafloor sedimentary metagenomes.</title>
        <authorList>
            <person name="Kawai M."/>
            <person name="Futagami T."/>
            <person name="Toyoda A."/>
            <person name="Takaki Y."/>
            <person name="Nishi S."/>
            <person name="Hori S."/>
            <person name="Arai W."/>
            <person name="Tsubouchi T."/>
            <person name="Morono Y."/>
            <person name="Uchiyama I."/>
            <person name="Ito T."/>
            <person name="Fujiyama A."/>
            <person name="Inagaki F."/>
            <person name="Takami H."/>
        </authorList>
    </citation>
    <scope>NUCLEOTIDE SEQUENCE</scope>
    <source>
        <strain evidence="1">Expedition CK06-06</strain>
    </source>
</reference>
<gene>
    <name evidence="1" type="ORF">S03H2_47639</name>
</gene>
<protein>
    <submittedName>
        <fullName evidence="1">Uncharacterized protein</fullName>
    </submittedName>
</protein>
<feature type="non-terminal residue" evidence="1">
    <location>
        <position position="1"/>
    </location>
</feature>
<comment type="caution">
    <text evidence="1">The sequence shown here is derived from an EMBL/GenBank/DDBJ whole genome shotgun (WGS) entry which is preliminary data.</text>
</comment>
<accession>X1HT24</accession>